<feature type="compositionally biased region" description="Basic and acidic residues" evidence="1">
    <location>
        <begin position="94"/>
        <end position="105"/>
    </location>
</feature>
<feature type="compositionally biased region" description="Basic and acidic residues" evidence="1">
    <location>
        <begin position="249"/>
        <end position="264"/>
    </location>
</feature>
<feature type="region of interest" description="Disordered" evidence="1">
    <location>
        <begin position="1"/>
        <end position="26"/>
    </location>
</feature>
<dbReference type="RefSeq" id="XP_013330639.1">
    <property type="nucleotide sequence ID" value="XM_013475185.1"/>
</dbReference>
<keyword evidence="3" id="KW-1185">Reference proteome</keyword>
<dbReference type="GeneID" id="25314299"/>
<proteinExistence type="predicted"/>
<evidence type="ECO:0000256" key="1">
    <source>
        <dbReference type="SAM" id="MobiDB-lite"/>
    </source>
</evidence>
<organism evidence="2 3">
    <name type="scientific">Rasamsonia emersonii (strain ATCC 16479 / CBS 393.64 / IMI 116815)</name>
    <dbReference type="NCBI Taxonomy" id="1408163"/>
    <lineage>
        <taxon>Eukaryota</taxon>
        <taxon>Fungi</taxon>
        <taxon>Dikarya</taxon>
        <taxon>Ascomycota</taxon>
        <taxon>Pezizomycotina</taxon>
        <taxon>Eurotiomycetes</taxon>
        <taxon>Eurotiomycetidae</taxon>
        <taxon>Eurotiales</taxon>
        <taxon>Trichocomaceae</taxon>
        <taxon>Rasamsonia</taxon>
    </lineage>
</organism>
<feature type="compositionally biased region" description="Polar residues" evidence="1">
    <location>
        <begin position="128"/>
        <end position="156"/>
    </location>
</feature>
<feature type="compositionally biased region" description="Polar residues" evidence="1">
    <location>
        <begin position="1"/>
        <end position="11"/>
    </location>
</feature>
<reference evidence="2 3" key="1">
    <citation type="submission" date="2015-04" db="EMBL/GenBank/DDBJ databases">
        <authorList>
            <person name="Heijne W.H."/>
            <person name="Fedorova N.D."/>
            <person name="Nierman W.C."/>
            <person name="Vollebregt A.W."/>
            <person name="Zhao Z."/>
            <person name="Wu L."/>
            <person name="Kumar M."/>
            <person name="Stam H."/>
            <person name="van den Berg M.A."/>
            <person name="Pel H.J."/>
        </authorList>
    </citation>
    <scope>NUCLEOTIDE SEQUENCE [LARGE SCALE GENOMIC DNA]</scope>
    <source>
        <strain evidence="2 3">CBS 393.64</strain>
    </source>
</reference>
<dbReference type="AlphaFoldDB" id="A0A0F4Z0H5"/>
<gene>
    <name evidence="2" type="ORF">T310_1948</name>
</gene>
<feature type="region of interest" description="Disordered" evidence="1">
    <location>
        <begin position="90"/>
        <end position="264"/>
    </location>
</feature>
<feature type="compositionally biased region" description="Basic residues" evidence="1">
    <location>
        <begin position="106"/>
        <end position="120"/>
    </location>
</feature>
<sequence length="264" mass="29381">MAPMANSTSKEATVEDVPDETDVANPDSWAETLSQHESCLASHLDLVNSLKACVGQNDNAAQTISSIINSTKKLMEQCAMIRKQFISLSGNRNTHADDQEKDPHERPRRKLKAMKTRKGPTRSAGKASATTSDSEAQNRNGRPSPFTTSSGDTSGSVPEKLWPGEKRTWTEEDSEAPETADHLQKRQRTKRKIPGADEDVKDVTPVAMQTEDISDEVERRLKLKEERRKKWNSKPEKKRKRDSTPSGIVEKKPKTVSENGDSKS</sequence>
<feature type="compositionally biased region" description="Basic residues" evidence="1">
    <location>
        <begin position="229"/>
        <end position="241"/>
    </location>
</feature>
<comment type="caution">
    <text evidence="2">The sequence shown here is derived from an EMBL/GenBank/DDBJ whole genome shotgun (WGS) entry which is preliminary data.</text>
</comment>
<accession>A0A0F4Z0H5</accession>
<dbReference type="OrthoDB" id="4226951at2759"/>
<evidence type="ECO:0000313" key="3">
    <source>
        <dbReference type="Proteomes" id="UP000053958"/>
    </source>
</evidence>
<dbReference type="Proteomes" id="UP000053958">
    <property type="component" value="Unassembled WGS sequence"/>
</dbReference>
<protein>
    <submittedName>
        <fullName evidence="2">Uncharacterized protein</fullName>
    </submittedName>
</protein>
<dbReference type="EMBL" id="LASV01000077">
    <property type="protein sequence ID" value="KKA24027.1"/>
    <property type="molecule type" value="Genomic_DNA"/>
</dbReference>
<name>A0A0F4Z0H5_RASE3</name>
<feature type="compositionally biased region" description="Basic and acidic residues" evidence="1">
    <location>
        <begin position="216"/>
        <end position="228"/>
    </location>
</feature>
<evidence type="ECO:0000313" key="2">
    <source>
        <dbReference type="EMBL" id="KKA24027.1"/>
    </source>
</evidence>